<gene>
    <name evidence="1" type="ORF">C1H46_023425</name>
</gene>
<keyword evidence="2" id="KW-1185">Reference proteome</keyword>
<reference evidence="1 2" key="1">
    <citation type="journal article" date="2019" name="G3 (Bethesda)">
        <title>Sequencing of a Wild Apple (Malus baccata) Genome Unravels the Differences Between Cultivated and Wild Apple Species Regarding Disease Resistance and Cold Tolerance.</title>
        <authorList>
            <person name="Chen X."/>
        </authorList>
    </citation>
    <scope>NUCLEOTIDE SEQUENCE [LARGE SCALE GENOMIC DNA]</scope>
    <source>
        <strain evidence="2">cv. Shandingzi</strain>
        <tissue evidence="1">Leaves</tissue>
    </source>
</reference>
<organism evidence="1 2">
    <name type="scientific">Malus baccata</name>
    <name type="common">Siberian crab apple</name>
    <name type="synonym">Pyrus baccata</name>
    <dbReference type="NCBI Taxonomy" id="106549"/>
    <lineage>
        <taxon>Eukaryota</taxon>
        <taxon>Viridiplantae</taxon>
        <taxon>Streptophyta</taxon>
        <taxon>Embryophyta</taxon>
        <taxon>Tracheophyta</taxon>
        <taxon>Spermatophyta</taxon>
        <taxon>Magnoliopsida</taxon>
        <taxon>eudicotyledons</taxon>
        <taxon>Gunneridae</taxon>
        <taxon>Pentapetalae</taxon>
        <taxon>rosids</taxon>
        <taxon>fabids</taxon>
        <taxon>Rosales</taxon>
        <taxon>Rosaceae</taxon>
        <taxon>Amygdaloideae</taxon>
        <taxon>Maleae</taxon>
        <taxon>Malus</taxon>
    </lineage>
</organism>
<proteinExistence type="predicted"/>
<dbReference type="AlphaFoldDB" id="A0A540LWX3"/>
<evidence type="ECO:0000313" key="1">
    <source>
        <dbReference type="EMBL" id="TQD90987.1"/>
    </source>
</evidence>
<accession>A0A540LWX3</accession>
<dbReference type="EMBL" id="VIEB01000436">
    <property type="protein sequence ID" value="TQD90987.1"/>
    <property type="molecule type" value="Genomic_DNA"/>
</dbReference>
<protein>
    <submittedName>
        <fullName evidence="1">Uncharacterized protein</fullName>
    </submittedName>
</protein>
<evidence type="ECO:0000313" key="2">
    <source>
        <dbReference type="Proteomes" id="UP000315295"/>
    </source>
</evidence>
<name>A0A540LWX3_MALBA</name>
<sequence>MTLNEVVSFLVLERWKHFRENHKLVLPFLTLSASCRILATVDTQTPNPPASNSGLTNIHFCRSVSPRTRQGDYLLVAGHAVLFFPLLFRQS</sequence>
<comment type="caution">
    <text evidence="1">The sequence shown here is derived from an EMBL/GenBank/DDBJ whole genome shotgun (WGS) entry which is preliminary data.</text>
</comment>
<dbReference type="Proteomes" id="UP000315295">
    <property type="component" value="Unassembled WGS sequence"/>
</dbReference>